<protein>
    <submittedName>
        <fullName evidence="1">Geranylgeranyl transferase type-2 subunit alpha</fullName>
    </submittedName>
</protein>
<dbReference type="InterPro" id="IPR032675">
    <property type="entry name" value="LRR_dom_sf"/>
</dbReference>
<keyword evidence="1" id="KW-0808">Transferase</keyword>
<accession>A0A087TEB9</accession>
<evidence type="ECO:0000313" key="2">
    <source>
        <dbReference type="Proteomes" id="UP000054359"/>
    </source>
</evidence>
<dbReference type="STRING" id="407821.A0A087TEB9"/>
<gene>
    <name evidence="1" type="ORF">X975_01459</name>
</gene>
<dbReference type="EMBL" id="KK114836">
    <property type="protein sequence ID" value="KFM63458.1"/>
    <property type="molecule type" value="Genomic_DNA"/>
</dbReference>
<dbReference type="SUPFAM" id="SSF52058">
    <property type="entry name" value="L domain-like"/>
    <property type="match status" value="1"/>
</dbReference>
<dbReference type="AlphaFoldDB" id="A0A087TEB9"/>
<organism evidence="1 2">
    <name type="scientific">Stegodyphus mimosarum</name>
    <name type="common">African social velvet spider</name>
    <dbReference type="NCBI Taxonomy" id="407821"/>
    <lineage>
        <taxon>Eukaryota</taxon>
        <taxon>Metazoa</taxon>
        <taxon>Ecdysozoa</taxon>
        <taxon>Arthropoda</taxon>
        <taxon>Chelicerata</taxon>
        <taxon>Arachnida</taxon>
        <taxon>Araneae</taxon>
        <taxon>Araneomorphae</taxon>
        <taxon>Entelegynae</taxon>
        <taxon>Eresoidea</taxon>
        <taxon>Eresidae</taxon>
        <taxon>Stegodyphus</taxon>
    </lineage>
</organism>
<dbReference type="GO" id="GO:0016740">
    <property type="term" value="F:transferase activity"/>
    <property type="evidence" value="ECO:0007669"/>
    <property type="project" value="UniProtKB-KW"/>
</dbReference>
<evidence type="ECO:0000313" key="1">
    <source>
        <dbReference type="EMBL" id="KFM63458.1"/>
    </source>
</evidence>
<name>A0A087TEB9_STEMI</name>
<dbReference type="Proteomes" id="UP000054359">
    <property type="component" value="Unassembled WGS sequence"/>
</dbReference>
<feature type="non-terminal residue" evidence="1">
    <location>
        <position position="125"/>
    </location>
</feature>
<reference evidence="1 2" key="1">
    <citation type="submission" date="2013-11" db="EMBL/GenBank/DDBJ databases">
        <title>Genome sequencing of Stegodyphus mimosarum.</title>
        <authorList>
            <person name="Bechsgaard J."/>
        </authorList>
    </citation>
    <scope>NUCLEOTIDE SEQUENCE [LARGE SCALE GENOMIC DNA]</scope>
</reference>
<dbReference type="OMA" id="YCIELLI"/>
<dbReference type="InterPro" id="IPR001611">
    <property type="entry name" value="Leu-rich_rpt"/>
</dbReference>
<sequence>MRALNDTKFGINWSDYMEQLIKVDASRRNYYKDLGSKFVIEDIIETLSVEADVVNFSNKKLTSLHHFDQLLLIEKIDLSSNYLTSIYPLCFLICVKDINLDNNQLTNLDGLENLQNLKSLSVKKN</sequence>
<dbReference type="Gene3D" id="3.80.10.10">
    <property type="entry name" value="Ribonuclease Inhibitor"/>
    <property type="match status" value="1"/>
</dbReference>
<proteinExistence type="predicted"/>
<keyword evidence="2" id="KW-1185">Reference proteome</keyword>
<dbReference type="OrthoDB" id="1658at2759"/>
<dbReference type="PROSITE" id="PS51450">
    <property type="entry name" value="LRR"/>
    <property type="match status" value="2"/>
</dbReference>